<proteinExistence type="predicted"/>
<dbReference type="InterPro" id="IPR000182">
    <property type="entry name" value="GNAT_dom"/>
</dbReference>
<gene>
    <name evidence="4" type="ORF">ACFQ5X_40610</name>
</gene>
<dbReference type="RefSeq" id="WP_381239078.1">
    <property type="nucleotide sequence ID" value="NZ_JBHSKH010000071.1"/>
</dbReference>
<dbReference type="SUPFAM" id="SSF55729">
    <property type="entry name" value="Acyl-CoA N-acyltransferases (Nat)"/>
    <property type="match status" value="1"/>
</dbReference>
<dbReference type="Gene3D" id="3.40.630.30">
    <property type="match status" value="1"/>
</dbReference>
<evidence type="ECO:0000256" key="1">
    <source>
        <dbReference type="ARBA" id="ARBA00022679"/>
    </source>
</evidence>
<dbReference type="Proteomes" id="UP001597058">
    <property type="component" value="Unassembled WGS sequence"/>
</dbReference>
<name>A0ABW3XTY3_9ACTN</name>
<evidence type="ECO:0000313" key="5">
    <source>
        <dbReference type="Proteomes" id="UP001597058"/>
    </source>
</evidence>
<accession>A0ABW3XTY3</accession>
<comment type="caution">
    <text evidence="4">The sequence shown here is derived from an EMBL/GenBank/DDBJ whole genome shotgun (WGS) entry which is preliminary data.</text>
</comment>
<organism evidence="4 5">
    <name type="scientific">Streptomyces kaempferi</name>
    <dbReference type="NCBI Taxonomy" id="333725"/>
    <lineage>
        <taxon>Bacteria</taxon>
        <taxon>Bacillati</taxon>
        <taxon>Actinomycetota</taxon>
        <taxon>Actinomycetes</taxon>
        <taxon>Kitasatosporales</taxon>
        <taxon>Streptomycetaceae</taxon>
        <taxon>Streptomyces</taxon>
    </lineage>
</organism>
<dbReference type="EMBL" id="JBHTMM010000103">
    <property type="protein sequence ID" value="MFD1312085.1"/>
    <property type="molecule type" value="Genomic_DNA"/>
</dbReference>
<feature type="domain" description="N-acetyltransferase" evidence="3">
    <location>
        <begin position="146"/>
        <end position="280"/>
    </location>
</feature>
<evidence type="ECO:0000259" key="3">
    <source>
        <dbReference type="PROSITE" id="PS51186"/>
    </source>
</evidence>
<dbReference type="InterPro" id="IPR050832">
    <property type="entry name" value="Bact_Acetyltransf"/>
</dbReference>
<evidence type="ECO:0000313" key="4">
    <source>
        <dbReference type="EMBL" id="MFD1312085.1"/>
    </source>
</evidence>
<keyword evidence="5" id="KW-1185">Reference proteome</keyword>
<evidence type="ECO:0000256" key="2">
    <source>
        <dbReference type="ARBA" id="ARBA00023315"/>
    </source>
</evidence>
<dbReference type="PANTHER" id="PTHR43877">
    <property type="entry name" value="AMINOALKYLPHOSPHONATE N-ACETYLTRANSFERASE-RELATED-RELATED"/>
    <property type="match status" value="1"/>
</dbReference>
<dbReference type="CDD" id="cd04301">
    <property type="entry name" value="NAT_SF"/>
    <property type="match status" value="1"/>
</dbReference>
<keyword evidence="1" id="KW-0808">Transferase</keyword>
<dbReference type="Pfam" id="PF00583">
    <property type="entry name" value="Acetyltransf_1"/>
    <property type="match status" value="1"/>
</dbReference>
<protein>
    <submittedName>
        <fullName evidence="4">GNAT family N-acetyltransferase</fullName>
    </submittedName>
</protein>
<keyword evidence="2" id="KW-0012">Acyltransferase</keyword>
<sequence>MAWSITGSPEVFRSEAGAFVAARPDLHTMLLSGLDTIERLRSGVTAPTARLGWWRDVEGAPTTAAFVWTPPHLLTASSLSQAAAAGLARLLSTDSGRCAGLLADATSVRAFCRVWEAETGKAPADGPRVRLHRLDELVPPVIAPPGTPRVATGDDRPLLRDWCTRFVAEAGPLGADLDAFVDERITKGGWRLWTAAGEPVAMAAMTTVVAATARITPVYVPPRHRGRGYGAAVTTAVSQAARDVGAEHVLLFTDLSNPTSNRLYRRVGYQPVSDYRIVAP</sequence>
<dbReference type="InterPro" id="IPR016181">
    <property type="entry name" value="Acyl_CoA_acyltransferase"/>
</dbReference>
<reference evidence="5" key="1">
    <citation type="journal article" date="2019" name="Int. J. Syst. Evol. Microbiol.">
        <title>The Global Catalogue of Microorganisms (GCM) 10K type strain sequencing project: providing services to taxonomists for standard genome sequencing and annotation.</title>
        <authorList>
            <consortium name="The Broad Institute Genomics Platform"/>
            <consortium name="The Broad Institute Genome Sequencing Center for Infectious Disease"/>
            <person name="Wu L."/>
            <person name="Ma J."/>
        </authorList>
    </citation>
    <scope>NUCLEOTIDE SEQUENCE [LARGE SCALE GENOMIC DNA]</scope>
    <source>
        <strain evidence="5">CGMCC 4.7020</strain>
    </source>
</reference>
<dbReference type="PROSITE" id="PS51186">
    <property type="entry name" value="GNAT"/>
    <property type="match status" value="1"/>
</dbReference>